<organism evidence="1 2">
    <name type="scientific">Motilibacter peucedani</name>
    <dbReference type="NCBI Taxonomy" id="598650"/>
    <lineage>
        <taxon>Bacteria</taxon>
        <taxon>Bacillati</taxon>
        <taxon>Actinomycetota</taxon>
        <taxon>Actinomycetes</taxon>
        <taxon>Motilibacterales</taxon>
        <taxon>Motilibacteraceae</taxon>
        <taxon>Motilibacter</taxon>
    </lineage>
</organism>
<dbReference type="InParanoid" id="A0A420XTL9"/>
<proteinExistence type="predicted"/>
<dbReference type="AlphaFoldDB" id="A0A420XTL9"/>
<evidence type="ECO:0000313" key="2">
    <source>
        <dbReference type="Proteomes" id="UP000281955"/>
    </source>
</evidence>
<gene>
    <name evidence="1" type="ORF">CLV35_0585</name>
</gene>
<dbReference type="RefSeq" id="WP_121191887.1">
    <property type="nucleotide sequence ID" value="NZ_RBWV01000009.1"/>
</dbReference>
<dbReference type="EMBL" id="RBWV01000009">
    <property type="protein sequence ID" value="RKS80164.1"/>
    <property type="molecule type" value="Genomic_DNA"/>
</dbReference>
<sequence length="240" mass="24798">MSTSSALRTAIDAFRHVHQHGGAAPQGHPALRRELERVVATGTQLVVVRALDGALSPTDVAAPAGSPLAALVLGELERSVAWAERVDPATVVERALQTAALLTMPVPAEVVGGSFSPLPYDRLSVAVHVDPQDPARTSLPIRTLLDLLGSDPTATVTFVLDGAPEATEETAGEVVSLVGRLATGSLVADLLVVGDEEERAAADLRVSEASDPAAVRAALEARVAERRSPVAAFALAGLRP</sequence>
<evidence type="ECO:0000313" key="1">
    <source>
        <dbReference type="EMBL" id="RKS80164.1"/>
    </source>
</evidence>
<name>A0A420XTL9_9ACTN</name>
<comment type="caution">
    <text evidence="1">The sequence shown here is derived from an EMBL/GenBank/DDBJ whole genome shotgun (WGS) entry which is preliminary data.</text>
</comment>
<keyword evidence="2" id="KW-1185">Reference proteome</keyword>
<reference evidence="1 2" key="1">
    <citation type="submission" date="2018-10" db="EMBL/GenBank/DDBJ databases">
        <title>Genomic Encyclopedia of Archaeal and Bacterial Type Strains, Phase II (KMG-II): from individual species to whole genera.</title>
        <authorList>
            <person name="Goeker M."/>
        </authorList>
    </citation>
    <scope>NUCLEOTIDE SEQUENCE [LARGE SCALE GENOMIC DNA]</scope>
    <source>
        <strain evidence="1 2">RP-AC37</strain>
    </source>
</reference>
<protein>
    <submittedName>
        <fullName evidence="1">Uncharacterized protein</fullName>
    </submittedName>
</protein>
<dbReference type="Proteomes" id="UP000281955">
    <property type="component" value="Unassembled WGS sequence"/>
</dbReference>
<accession>A0A420XTL9</accession>